<evidence type="ECO:0000256" key="5">
    <source>
        <dbReference type="ARBA" id="ARBA00022989"/>
    </source>
</evidence>
<dbReference type="FunFam" id="1.20.120.1760:FF:000017">
    <property type="entry name" value="Phosphatidyl synthase"/>
    <property type="match status" value="1"/>
</dbReference>
<protein>
    <recommendedName>
        <fullName evidence="14">Cardiolipin synthase</fullName>
    </recommendedName>
</protein>
<evidence type="ECO:0000256" key="7">
    <source>
        <dbReference type="ARBA" id="ARBA00023136"/>
    </source>
</evidence>
<sequence>MLRLNLNSSIAHPKAAPLLTKQEHAPKSGQVIRKVLASLPTTHENIYTIPNLLTFSRLIAAPFIGYCIVHDYHAWALGLFAYAGVSDLLDGWIARRWNLKTVVGSVVDPMADKILMTVLTVALAAKGALPVWLAAIILGRDVGLGIAAIYYRWISLPPPKTFMRYWDFSLPSAEVRPTTISKYNTFLQLALMGVTTMAPLVPADIGTSLTVLQYIVATTTVWSGASYVFSKDAVKILSDNKSKK</sequence>
<dbReference type="AlphaFoldDB" id="A0A507B0I4"/>
<dbReference type="GO" id="GO:0043337">
    <property type="term" value="F:cardiolipin synthase (CMP-forming)"/>
    <property type="evidence" value="ECO:0007669"/>
    <property type="project" value="TreeGrafter"/>
</dbReference>
<feature type="transmembrane region" description="Helical" evidence="11">
    <location>
        <begin position="75"/>
        <end position="94"/>
    </location>
</feature>
<dbReference type="InterPro" id="IPR043130">
    <property type="entry name" value="CDP-OH_PTrfase_TM_dom"/>
</dbReference>
<evidence type="ECO:0000256" key="4">
    <source>
        <dbReference type="ARBA" id="ARBA00022692"/>
    </source>
</evidence>
<dbReference type="Gene3D" id="1.20.120.1760">
    <property type="match status" value="1"/>
</dbReference>
<keyword evidence="9" id="KW-1208">Phospholipid metabolism</keyword>
<feature type="transmembrane region" description="Helical" evidence="11">
    <location>
        <begin position="46"/>
        <end position="68"/>
    </location>
</feature>
<dbReference type="InterPro" id="IPR050324">
    <property type="entry name" value="CDP-alcohol_PTase-I"/>
</dbReference>
<dbReference type="PROSITE" id="PS00379">
    <property type="entry name" value="CDP_ALCOHOL_P_TRANSF"/>
    <property type="match status" value="1"/>
</dbReference>
<dbReference type="GeneID" id="41975625"/>
<keyword evidence="3 10" id="KW-0808">Transferase</keyword>
<keyword evidence="2" id="KW-0444">Lipid biosynthesis</keyword>
<comment type="subcellular location">
    <subcellularLocation>
        <location evidence="1">Membrane</location>
        <topology evidence="1">Multi-pass membrane protein</topology>
    </subcellularLocation>
</comment>
<reference evidence="12 13" key="1">
    <citation type="submission" date="2019-06" db="EMBL/GenBank/DDBJ databases">
        <title>Draft genome sequence of the filamentous fungus Phialemoniopsis curvata isolated from diesel fuel.</title>
        <authorList>
            <person name="Varaljay V.A."/>
            <person name="Lyon W.J."/>
            <person name="Crouch A.L."/>
            <person name="Drake C.E."/>
            <person name="Hollomon J.M."/>
            <person name="Nadeau L.J."/>
            <person name="Nunn H.S."/>
            <person name="Stevenson B.S."/>
            <person name="Bojanowski C.L."/>
            <person name="Crookes-Goodson W.J."/>
        </authorList>
    </citation>
    <scope>NUCLEOTIDE SEQUENCE [LARGE SCALE GENOMIC DNA]</scope>
    <source>
        <strain evidence="12 13">D216</strain>
    </source>
</reference>
<keyword evidence="4 11" id="KW-0812">Transmembrane</keyword>
<keyword evidence="7 11" id="KW-0472">Membrane</keyword>
<dbReference type="EMBL" id="SKBQ01000053">
    <property type="protein sequence ID" value="TPX10789.1"/>
    <property type="molecule type" value="Genomic_DNA"/>
</dbReference>
<dbReference type="InParanoid" id="A0A507B0I4"/>
<accession>A0A507B0I4</accession>
<dbReference type="OrthoDB" id="10020554at2759"/>
<evidence type="ECO:0000256" key="9">
    <source>
        <dbReference type="ARBA" id="ARBA00023264"/>
    </source>
</evidence>
<evidence type="ECO:0008006" key="14">
    <source>
        <dbReference type="Google" id="ProtNLM"/>
    </source>
</evidence>
<dbReference type="GO" id="GO:0005739">
    <property type="term" value="C:mitochondrion"/>
    <property type="evidence" value="ECO:0007669"/>
    <property type="project" value="TreeGrafter"/>
</dbReference>
<evidence type="ECO:0000256" key="3">
    <source>
        <dbReference type="ARBA" id="ARBA00022679"/>
    </source>
</evidence>
<dbReference type="GO" id="GO:0032049">
    <property type="term" value="P:cardiolipin biosynthetic process"/>
    <property type="evidence" value="ECO:0007669"/>
    <property type="project" value="TreeGrafter"/>
</dbReference>
<dbReference type="Proteomes" id="UP000319257">
    <property type="component" value="Unassembled WGS sequence"/>
</dbReference>
<evidence type="ECO:0000256" key="11">
    <source>
        <dbReference type="SAM" id="Phobius"/>
    </source>
</evidence>
<keyword evidence="6" id="KW-0443">Lipid metabolism</keyword>
<dbReference type="PANTHER" id="PTHR14269:SF60">
    <property type="entry name" value="CARDIOLIPIN SYNTHASE (CMP-FORMING)"/>
    <property type="match status" value="1"/>
</dbReference>
<keyword evidence="8" id="KW-0594">Phospholipid biosynthesis</keyword>
<evidence type="ECO:0000256" key="2">
    <source>
        <dbReference type="ARBA" id="ARBA00022516"/>
    </source>
</evidence>
<evidence type="ECO:0000313" key="12">
    <source>
        <dbReference type="EMBL" id="TPX10789.1"/>
    </source>
</evidence>
<keyword evidence="5 11" id="KW-1133">Transmembrane helix</keyword>
<dbReference type="FunCoup" id="A0A507B0I4">
    <property type="interactions" value="349"/>
</dbReference>
<evidence type="ECO:0000256" key="6">
    <source>
        <dbReference type="ARBA" id="ARBA00023098"/>
    </source>
</evidence>
<dbReference type="Pfam" id="PF01066">
    <property type="entry name" value="CDP-OH_P_transf"/>
    <property type="match status" value="1"/>
</dbReference>
<name>A0A507B0I4_9PEZI</name>
<dbReference type="GO" id="GO:0016020">
    <property type="term" value="C:membrane"/>
    <property type="evidence" value="ECO:0007669"/>
    <property type="project" value="UniProtKB-SubCell"/>
</dbReference>
<comment type="similarity">
    <text evidence="10">Belongs to the CDP-alcohol phosphatidyltransferase class-I family.</text>
</comment>
<dbReference type="STRING" id="1093900.A0A507B0I4"/>
<dbReference type="InterPro" id="IPR000462">
    <property type="entry name" value="CDP-OH_P_trans"/>
</dbReference>
<dbReference type="RefSeq" id="XP_030992500.1">
    <property type="nucleotide sequence ID" value="XM_031143003.1"/>
</dbReference>
<evidence type="ECO:0000256" key="1">
    <source>
        <dbReference type="ARBA" id="ARBA00004141"/>
    </source>
</evidence>
<feature type="transmembrane region" description="Helical" evidence="11">
    <location>
        <begin position="114"/>
        <end position="138"/>
    </location>
</feature>
<gene>
    <name evidence="12" type="ORF">E0L32_008178</name>
</gene>
<proteinExistence type="inferred from homology"/>
<evidence type="ECO:0000256" key="8">
    <source>
        <dbReference type="ARBA" id="ARBA00023209"/>
    </source>
</evidence>
<comment type="caution">
    <text evidence="12">The sequence shown here is derived from an EMBL/GenBank/DDBJ whole genome shotgun (WGS) entry which is preliminary data.</text>
</comment>
<dbReference type="InterPro" id="IPR048254">
    <property type="entry name" value="CDP_ALCOHOL_P_TRANSF_CS"/>
</dbReference>
<dbReference type="PANTHER" id="PTHR14269">
    <property type="entry name" value="CDP-DIACYLGLYCEROL--GLYCEROL-3-PHOSPHATE 3-PHOSPHATIDYLTRANSFERASE-RELATED"/>
    <property type="match status" value="1"/>
</dbReference>
<keyword evidence="13" id="KW-1185">Reference proteome</keyword>
<evidence type="ECO:0000313" key="13">
    <source>
        <dbReference type="Proteomes" id="UP000319257"/>
    </source>
</evidence>
<organism evidence="12 13">
    <name type="scientific">Thyridium curvatum</name>
    <dbReference type="NCBI Taxonomy" id="1093900"/>
    <lineage>
        <taxon>Eukaryota</taxon>
        <taxon>Fungi</taxon>
        <taxon>Dikarya</taxon>
        <taxon>Ascomycota</taxon>
        <taxon>Pezizomycotina</taxon>
        <taxon>Sordariomycetes</taxon>
        <taxon>Sordariomycetidae</taxon>
        <taxon>Thyridiales</taxon>
        <taxon>Thyridiaceae</taxon>
        <taxon>Thyridium</taxon>
    </lineage>
</organism>
<evidence type="ECO:0000256" key="10">
    <source>
        <dbReference type="RuleBase" id="RU003750"/>
    </source>
</evidence>